<reference evidence="1 2" key="1">
    <citation type="submission" date="2020-08" db="EMBL/GenBank/DDBJ databases">
        <title>Genome sequencing of Purple Non-Sulfur Bacteria from various extreme environments.</title>
        <authorList>
            <person name="Mayer M."/>
        </authorList>
    </citation>
    <scope>NUCLEOTIDE SEQUENCE [LARGE SCALE GENOMIC DNA]</scope>
    <source>
        <strain evidence="1 2">JA135</strain>
    </source>
</reference>
<dbReference type="RefSeq" id="WP_281392887.1">
    <property type="nucleotide sequence ID" value="NZ_JACIGI010000012.1"/>
</dbReference>
<accession>A0A7W6S0M7</accession>
<proteinExistence type="predicted"/>
<name>A0A7W6S0M7_9PROT</name>
<sequence length="43" mass="4426">MTTVEIMPTYADRTTLADSPVRARALACLMEAGRGGDAAAAAE</sequence>
<dbReference type="AlphaFoldDB" id="A0A7W6S0M7"/>
<keyword evidence="2" id="KW-1185">Reference proteome</keyword>
<evidence type="ECO:0000313" key="1">
    <source>
        <dbReference type="EMBL" id="MBB4286089.1"/>
    </source>
</evidence>
<evidence type="ECO:0000313" key="2">
    <source>
        <dbReference type="Proteomes" id="UP000555728"/>
    </source>
</evidence>
<gene>
    <name evidence="1" type="ORF">GGD88_001814</name>
</gene>
<organism evidence="1 2">
    <name type="scientific">Roseospira goensis</name>
    <dbReference type="NCBI Taxonomy" id="391922"/>
    <lineage>
        <taxon>Bacteria</taxon>
        <taxon>Pseudomonadati</taxon>
        <taxon>Pseudomonadota</taxon>
        <taxon>Alphaproteobacteria</taxon>
        <taxon>Rhodospirillales</taxon>
        <taxon>Rhodospirillaceae</taxon>
        <taxon>Roseospira</taxon>
    </lineage>
</organism>
<dbReference type="Proteomes" id="UP000555728">
    <property type="component" value="Unassembled WGS sequence"/>
</dbReference>
<protein>
    <submittedName>
        <fullName evidence="1">Uncharacterized protein</fullName>
    </submittedName>
</protein>
<comment type="caution">
    <text evidence="1">The sequence shown here is derived from an EMBL/GenBank/DDBJ whole genome shotgun (WGS) entry which is preliminary data.</text>
</comment>
<dbReference type="EMBL" id="JACIGI010000012">
    <property type="protein sequence ID" value="MBB4286089.1"/>
    <property type="molecule type" value="Genomic_DNA"/>
</dbReference>